<organism evidence="3 4">
    <name type="scientific">Phoenicibacter congonensis</name>
    <dbReference type="NCBI Taxonomy" id="1944646"/>
    <lineage>
        <taxon>Bacteria</taxon>
        <taxon>Bacillati</taxon>
        <taxon>Actinomycetota</taxon>
        <taxon>Coriobacteriia</taxon>
        <taxon>Eggerthellales</taxon>
        <taxon>Eggerthellaceae</taxon>
        <taxon>Phoenicibacter</taxon>
    </lineage>
</organism>
<comment type="caution">
    <text evidence="3">The sequence shown here is derived from an EMBL/GenBank/DDBJ whole genome shotgun (WGS) entry which is preliminary data.</text>
</comment>
<name>A0AA43RKC8_9ACTN</name>
<feature type="transmembrane region" description="Helical" evidence="1">
    <location>
        <begin position="74"/>
        <end position="98"/>
    </location>
</feature>
<keyword evidence="4" id="KW-1185">Reference proteome</keyword>
<dbReference type="Proteomes" id="UP001168575">
    <property type="component" value="Unassembled WGS sequence"/>
</dbReference>
<evidence type="ECO:0000313" key="4">
    <source>
        <dbReference type="Proteomes" id="UP001168575"/>
    </source>
</evidence>
<protein>
    <submittedName>
        <fullName evidence="3">DUF5668 domain-containing protein</fullName>
    </submittedName>
</protein>
<evidence type="ECO:0000256" key="1">
    <source>
        <dbReference type="SAM" id="Phobius"/>
    </source>
</evidence>
<feature type="transmembrane region" description="Helical" evidence="1">
    <location>
        <begin position="12"/>
        <end position="36"/>
    </location>
</feature>
<gene>
    <name evidence="3" type="ORF">Q3982_09530</name>
</gene>
<evidence type="ECO:0000259" key="2">
    <source>
        <dbReference type="Pfam" id="PF18917"/>
    </source>
</evidence>
<feature type="domain" description="LiaI-LiaF-like transmembrane region" evidence="2">
    <location>
        <begin position="14"/>
        <end position="57"/>
    </location>
</feature>
<sequence length="102" mass="11279">MQKNDRYIHRVGSITCGVVLVAAGVLYLLAVLWKMIPLSFVFHLWPAIFILLGIEILLSCVLSGDRIQYDKAAMAVMVLMVLFAMFLAGVDGISNGIWHLSV</sequence>
<accession>A0AA43RKC8</accession>
<dbReference type="EMBL" id="JAUMVS010000364">
    <property type="protein sequence ID" value="MDO4842903.1"/>
    <property type="molecule type" value="Genomic_DNA"/>
</dbReference>
<feature type="transmembrane region" description="Helical" evidence="1">
    <location>
        <begin position="42"/>
        <end position="62"/>
    </location>
</feature>
<evidence type="ECO:0000313" key="3">
    <source>
        <dbReference type="EMBL" id="MDO4842903.1"/>
    </source>
</evidence>
<keyword evidence="1" id="KW-1133">Transmembrane helix</keyword>
<proteinExistence type="predicted"/>
<dbReference type="AlphaFoldDB" id="A0AA43RKC8"/>
<dbReference type="Pfam" id="PF18917">
    <property type="entry name" value="LiaI-LiaF-like_TM1"/>
    <property type="match status" value="1"/>
</dbReference>
<reference evidence="3" key="1">
    <citation type="submission" date="2023-07" db="EMBL/GenBank/DDBJ databases">
        <title>Between Cages and Wild: Unraveling the Impact of Captivity on Animal Microbiomes and Antimicrobial Resistance.</title>
        <authorList>
            <person name="Schmartz G.P."/>
            <person name="Rehner J."/>
            <person name="Schuff M.J."/>
            <person name="Becker S.L."/>
            <person name="Kravczyk M."/>
            <person name="Gurevich A."/>
            <person name="Francke R."/>
            <person name="Mueller R."/>
            <person name="Keller V."/>
            <person name="Keller A."/>
        </authorList>
    </citation>
    <scope>NUCLEOTIDE SEQUENCE</scope>
    <source>
        <strain evidence="3">S12M_St_49</strain>
    </source>
</reference>
<keyword evidence="1" id="KW-0472">Membrane</keyword>
<dbReference type="InterPro" id="IPR043726">
    <property type="entry name" value="LiaI-LiaF-like_TM1"/>
</dbReference>
<keyword evidence="1" id="KW-0812">Transmembrane</keyword>